<proteinExistence type="inferred from homology"/>
<dbReference type="InParanoid" id="T1HKP0"/>
<dbReference type="InterPro" id="IPR018232">
    <property type="entry name" value="Glyco_hydro_37_CS"/>
</dbReference>
<dbReference type="Gene3D" id="1.50.10.10">
    <property type="match status" value="1"/>
</dbReference>
<dbReference type="PROSITE" id="PS00928">
    <property type="entry name" value="TREHALASE_2"/>
    <property type="match status" value="1"/>
</dbReference>
<dbReference type="OMA" id="RYWDASD"/>
<protein>
    <recommendedName>
        <fullName evidence="4 7">Trehalase</fullName>
        <ecNumber evidence="3 7">3.2.1.28</ecNumber>
    </recommendedName>
    <alternativeName>
        <fullName evidence="7">Alpha-trehalose glucohydrolase</fullName>
    </alternativeName>
</protein>
<keyword evidence="9" id="KW-1185">Reference proteome</keyword>
<keyword evidence="5 7" id="KW-0378">Hydrolase</keyword>
<dbReference type="STRING" id="13249.T1HKP0"/>
<dbReference type="GO" id="GO:0005993">
    <property type="term" value="P:trehalose catabolic process"/>
    <property type="evidence" value="ECO:0007669"/>
    <property type="project" value="TreeGrafter"/>
</dbReference>
<dbReference type="PANTHER" id="PTHR23403">
    <property type="entry name" value="TREHALASE"/>
    <property type="match status" value="1"/>
</dbReference>
<dbReference type="PROSITE" id="PS00927">
    <property type="entry name" value="TREHALASE_1"/>
    <property type="match status" value="1"/>
</dbReference>
<evidence type="ECO:0000313" key="8">
    <source>
        <dbReference type="EnsemblMetazoa" id="RPRC004614-PA"/>
    </source>
</evidence>
<dbReference type="SUPFAM" id="SSF48208">
    <property type="entry name" value="Six-hairpin glycosidases"/>
    <property type="match status" value="1"/>
</dbReference>
<accession>T1HKP0</accession>
<evidence type="ECO:0000256" key="7">
    <source>
        <dbReference type="RuleBase" id="RU361180"/>
    </source>
</evidence>
<organism evidence="8 9">
    <name type="scientific">Rhodnius prolixus</name>
    <name type="common">Triatomid bug</name>
    <dbReference type="NCBI Taxonomy" id="13249"/>
    <lineage>
        <taxon>Eukaryota</taxon>
        <taxon>Metazoa</taxon>
        <taxon>Ecdysozoa</taxon>
        <taxon>Arthropoda</taxon>
        <taxon>Hexapoda</taxon>
        <taxon>Insecta</taxon>
        <taxon>Pterygota</taxon>
        <taxon>Neoptera</taxon>
        <taxon>Paraneoptera</taxon>
        <taxon>Hemiptera</taxon>
        <taxon>Heteroptera</taxon>
        <taxon>Panheteroptera</taxon>
        <taxon>Cimicomorpha</taxon>
        <taxon>Reduviidae</taxon>
        <taxon>Triatominae</taxon>
        <taxon>Rhodnius</taxon>
    </lineage>
</organism>
<comment type="catalytic activity">
    <reaction evidence="1 7">
        <text>alpha,alpha-trehalose + H2O = alpha-D-glucose + beta-D-glucose</text>
        <dbReference type="Rhea" id="RHEA:32675"/>
        <dbReference type="ChEBI" id="CHEBI:15377"/>
        <dbReference type="ChEBI" id="CHEBI:15903"/>
        <dbReference type="ChEBI" id="CHEBI:16551"/>
        <dbReference type="ChEBI" id="CHEBI:17925"/>
        <dbReference type="EC" id="3.2.1.28"/>
    </reaction>
</comment>
<dbReference type="InterPro" id="IPR008928">
    <property type="entry name" value="6-hairpin_glycosidase_sf"/>
</dbReference>
<dbReference type="Pfam" id="PF01204">
    <property type="entry name" value="Trehalase"/>
    <property type="match status" value="1"/>
</dbReference>
<dbReference type="VEuPathDB" id="VectorBase:RPRC004614"/>
<dbReference type="EMBL" id="ACPB03020626">
    <property type="status" value="NOT_ANNOTATED_CDS"/>
    <property type="molecule type" value="Genomic_DNA"/>
</dbReference>
<evidence type="ECO:0000256" key="5">
    <source>
        <dbReference type="ARBA" id="ARBA00022801"/>
    </source>
</evidence>
<dbReference type="GO" id="GO:0004555">
    <property type="term" value="F:alpha,alpha-trehalase activity"/>
    <property type="evidence" value="ECO:0007669"/>
    <property type="project" value="UniProtKB-EC"/>
</dbReference>
<dbReference type="AlphaFoldDB" id="T1HKP0"/>
<dbReference type="InterPro" id="IPR012341">
    <property type="entry name" value="6hp_glycosidase-like_sf"/>
</dbReference>
<keyword evidence="6 7" id="KW-0326">Glycosidase</keyword>
<dbReference type="InterPro" id="IPR001661">
    <property type="entry name" value="Glyco_hydro_37"/>
</dbReference>
<name>T1HKP0_RHOPR</name>
<dbReference type="PANTHER" id="PTHR23403:SF1">
    <property type="entry name" value="TREHALASE"/>
    <property type="match status" value="1"/>
</dbReference>
<evidence type="ECO:0000256" key="3">
    <source>
        <dbReference type="ARBA" id="ARBA00012757"/>
    </source>
</evidence>
<evidence type="ECO:0000313" key="9">
    <source>
        <dbReference type="Proteomes" id="UP000015103"/>
    </source>
</evidence>
<sequence length="611" mass="70432">MDRAPLLFIILLGVPSILTSSKSSLPPSCHSEIYCYGKLLKTVQMAQIFPDSKTFVDMKMKQNSAKTLKLFDDLMKKTGDKPSTEDLKQFVEGNFEAAGSEFEEWTPSDWHTEPRFLEKIEDKALKQWAEDLHNLWKLLGRKMKADVYANPKLYSIIPVPNPVIVPGGRFREFYYWDSYWIVRGLLLSEMYHTVEGMLNNFVSIVDRYGFIPNGGRVYYLMRSQPPLFIPMVDSYLEATNDTSFLEKNIKTLEKEFLFWLKERSVVVNKNNRNYTLCRYQDSSAGPRPESYREDVESAQFIKGENKDWFYSELKTAAETGLDFSTRWFINEKGENEGTLINIKAKSIIPVDLNAIIYWNARLLSKFCKMLNRTKEAAVYEKISNNWLEAVDAVLWHPEVGAWLDYDLINKKERDYFYPSNLAPLWTRCYPSEKKSEYADKVVKYLMKRKVFENPGGVPSSQEHSGEQWDYPNAWPPHQYIVIKGLENANTTDTKHLAFQLAERWVQSNYQAYLKDNAMYEKYDATVVGRGGGGGEYEVQLGFGWTNGVILELLARYGRRLYKNRSEVMPENAMNSAITYSTSHIGPIFTLLLAFSASLTAGCIGAIVYSKR</sequence>
<dbReference type="EnsemblMetazoa" id="RPRC004614-RA">
    <property type="protein sequence ID" value="RPRC004614-PA"/>
    <property type="gene ID" value="RPRC004614"/>
</dbReference>
<dbReference type="eggNOG" id="KOG0602">
    <property type="taxonomic scope" value="Eukaryota"/>
</dbReference>
<dbReference type="FunCoup" id="T1HKP0">
    <property type="interactions" value="153"/>
</dbReference>
<reference evidence="8" key="1">
    <citation type="submission" date="2015-05" db="UniProtKB">
        <authorList>
            <consortium name="EnsemblMetazoa"/>
        </authorList>
    </citation>
    <scope>IDENTIFICATION</scope>
</reference>
<dbReference type="EC" id="3.2.1.28" evidence="3 7"/>
<evidence type="ECO:0000256" key="2">
    <source>
        <dbReference type="ARBA" id="ARBA00005615"/>
    </source>
</evidence>
<dbReference type="PRINTS" id="PR00744">
    <property type="entry name" value="GLHYDRLASE37"/>
</dbReference>
<dbReference type="HOGENOM" id="CLU_006451_4_0_1"/>
<evidence type="ECO:0000256" key="1">
    <source>
        <dbReference type="ARBA" id="ARBA00001576"/>
    </source>
</evidence>
<dbReference type="Proteomes" id="UP000015103">
    <property type="component" value="Unassembled WGS sequence"/>
</dbReference>
<evidence type="ECO:0000256" key="4">
    <source>
        <dbReference type="ARBA" id="ARBA00019905"/>
    </source>
</evidence>
<evidence type="ECO:0000256" key="6">
    <source>
        <dbReference type="ARBA" id="ARBA00023295"/>
    </source>
</evidence>
<comment type="similarity">
    <text evidence="2 7">Belongs to the glycosyl hydrolase 37 family.</text>
</comment>